<dbReference type="Pfam" id="PF03321">
    <property type="entry name" value="GH3"/>
    <property type="match status" value="3"/>
</dbReference>
<dbReference type="PANTHER" id="PTHR31901:SF99">
    <property type="entry name" value="JASMONIC ACID-AMIDO SYNTHETASE JAR1-LIKE"/>
    <property type="match status" value="1"/>
</dbReference>
<dbReference type="Gramene" id="Solyc10g009610.2.1">
    <property type="protein sequence ID" value="Solyc10g009610.2.1"/>
    <property type="gene ID" value="Solyc10g009610.2"/>
</dbReference>
<dbReference type="InterPro" id="IPR004993">
    <property type="entry name" value="GH3"/>
</dbReference>
<evidence type="ECO:0000256" key="2">
    <source>
        <dbReference type="ARBA" id="ARBA00022598"/>
    </source>
</evidence>
<dbReference type="Gene3D" id="3.60.10.10">
    <property type="entry name" value="Endonuclease/exonuclease/phosphatase"/>
    <property type="match status" value="1"/>
</dbReference>
<dbReference type="InterPro" id="IPR055378">
    <property type="entry name" value="GH3_C"/>
</dbReference>
<comment type="similarity">
    <text evidence="1">Belongs to the IAA-amido conjugating enzyme family.</text>
</comment>
<feature type="domain" description="GH3 C-terminal" evidence="5">
    <location>
        <begin position="1015"/>
        <end position="1127"/>
    </location>
</feature>
<dbReference type="STRING" id="4081.A0A3Q7IBZ9"/>
<evidence type="ECO:0000256" key="1">
    <source>
        <dbReference type="ARBA" id="ARBA00008068"/>
    </source>
</evidence>
<feature type="domain" description="GH3 middle" evidence="4">
    <location>
        <begin position="355"/>
        <end position="430"/>
    </location>
</feature>
<proteinExistence type="inferred from homology"/>
<dbReference type="InParanoid" id="A0A3Q7IBZ9"/>
<feature type="domain" description="GH3 middle" evidence="4">
    <location>
        <begin position="925"/>
        <end position="1000"/>
    </location>
</feature>
<dbReference type="PANTHER" id="PTHR31901">
    <property type="entry name" value="GH3 DOMAIN-CONTAINING PROTEIN"/>
    <property type="match status" value="1"/>
</dbReference>
<evidence type="ECO:0000259" key="3">
    <source>
        <dbReference type="Pfam" id="PF07727"/>
    </source>
</evidence>
<evidence type="ECO:0000259" key="4">
    <source>
        <dbReference type="Pfam" id="PF23571"/>
    </source>
</evidence>
<dbReference type="GO" id="GO:0016881">
    <property type="term" value="F:acid-amino acid ligase activity"/>
    <property type="evidence" value="ECO:0000318"/>
    <property type="project" value="GO_Central"/>
</dbReference>
<dbReference type="InterPro" id="IPR013103">
    <property type="entry name" value="RVT_2"/>
</dbReference>
<accession>A0A3Q7IBZ9</accession>
<keyword evidence="7" id="KW-1185">Reference proteome</keyword>
<keyword evidence="2" id="KW-0436">Ligase</keyword>
<name>A0A3Q7IBZ9_SOLLC</name>
<dbReference type="Pfam" id="PF07727">
    <property type="entry name" value="RVT_2"/>
    <property type="match status" value="1"/>
</dbReference>
<reference evidence="6" key="2">
    <citation type="submission" date="2019-01" db="UniProtKB">
        <authorList>
            <consortium name="EnsemblPlants"/>
        </authorList>
    </citation>
    <scope>IDENTIFICATION</scope>
    <source>
        <strain evidence="6">cv. Heinz 1706</strain>
    </source>
</reference>
<dbReference type="InterPro" id="IPR036691">
    <property type="entry name" value="Endo/exonu/phosph_ase_sf"/>
</dbReference>
<evidence type="ECO:0000259" key="5">
    <source>
        <dbReference type="Pfam" id="PF23572"/>
    </source>
</evidence>
<feature type="domain" description="GH3 C-terminal" evidence="5">
    <location>
        <begin position="1641"/>
        <end position="1754"/>
    </location>
</feature>
<evidence type="ECO:0000313" key="6">
    <source>
        <dbReference type="EnsemblPlants" id="Solyc10g009610.2.1"/>
    </source>
</evidence>
<dbReference type="Pfam" id="PF23572">
    <property type="entry name" value="GH3_C"/>
    <property type="match status" value="3"/>
</dbReference>
<protein>
    <submittedName>
        <fullName evidence="6">Uncharacterized protein</fullName>
    </submittedName>
</protein>
<dbReference type="Pfam" id="PF23571">
    <property type="entry name" value="GH3_M"/>
    <property type="match status" value="3"/>
</dbReference>
<feature type="domain" description="Reverse transcriptase Ty1/copia-type" evidence="3">
    <location>
        <begin position="1142"/>
        <end position="1223"/>
    </location>
</feature>
<dbReference type="InterPro" id="IPR055377">
    <property type="entry name" value="GH3_M"/>
</dbReference>
<dbReference type="PaxDb" id="4081-Solyc10g009610.1.1"/>
<dbReference type="Proteomes" id="UP000004994">
    <property type="component" value="Chromosome 10"/>
</dbReference>
<dbReference type="CDD" id="cd09272">
    <property type="entry name" value="RNase_HI_RT_Ty1"/>
    <property type="match status" value="1"/>
</dbReference>
<reference evidence="6" key="1">
    <citation type="journal article" date="2012" name="Nature">
        <title>The tomato genome sequence provides insights into fleshy fruit evolution.</title>
        <authorList>
            <consortium name="Tomato Genome Consortium"/>
        </authorList>
    </citation>
    <scope>NUCLEOTIDE SEQUENCE [LARGE SCALE GENOMIC DNA]</scope>
    <source>
        <strain evidence="6">cv. Heinz 1706</strain>
    </source>
</reference>
<organism evidence="6">
    <name type="scientific">Solanum lycopersicum</name>
    <name type="common">Tomato</name>
    <name type="synonym">Lycopersicon esculentum</name>
    <dbReference type="NCBI Taxonomy" id="4081"/>
    <lineage>
        <taxon>Eukaryota</taxon>
        <taxon>Viridiplantae</taxon>
        <taxon>Streptophyta</taxon>
        <taxon>Embryophyta</taxon>
        <taxon>Tracheophyta</taxon>
        <taxon>Spermatophyta</taxon>
        <taxon>Magnoliopsida</taxon>
        <taxon>eudicotyledons</taxon>
        <taxon>Gunneridae</taxon>
        <taxon>Pentapetalae</taxon>
        <taxon>asterids</taxon>
        <taxon>lamiids</taxon>
        <taxon>Solanales</taxon>
        <taxon>Solanaceae</taxon>
        <taxon>Solanoideae</taxon>
        <taxon>Solaneae</taxon>
        <taxon>Solanum</taxon>
        <taxon>Solanum subgen. Lycopersicon</taxon>
    </lineage>
</organism>
<feature type="domain" description="GH3 middle" evidence="4">
    <location>
        <begin position="1574"/>
        <end position="1626"/>
    </location>
</feature>
<evidence type="ECO:0000313" key="7">
    <source>
        <dbReference type="Proteomes" id="UP000004994"/>
    </source>
</evidence>
<sequence length="1978" mass="221891">MTIILMMENIEKIFDAEEVIEDFEVMTKDAGTIQEETLEKILKENGGTEYLKKWGLNGRTDVETFKACVPIVSHNDLNPYIQRIADGDLSPILTGKPIQAISLSSGTTQGKPMFVPFNDELMKSTMQTFKTSFAFRNREFPIGNGKVLHIIYSSKQFKTKGGLATGTATTHVYRNAQYKKTMKVMSTPICSPDEVIFGPDFRQSLYCHLLSGLIFRNEIQVVSSAFAHSIVQAFQTFEQVWEELVVDIREGVLSSRVTVPSIRLAMSKVLKPDPELADTIYSKCSSLSNWYGLIHKLFPNTKYIYGIMTGSMEPYLKKLRHYAGELPLVSADYGSSEGWVGVNVNPKFPPEMVTYAVLPNTGYFELLPLEENLIGMEQANSPVCLTEVKLGEEYEIVFTNFAGLYRYRLGDVVKIKGFHNSTPELQFICRRNLVLSINIDKNAEKYLQLAVEAAGKHLVDEKLEVVDFTSHANISSDPGHYVIFWELSGEATDEILQECCNCLDKSFLDSSYVNNRRMNTIGALELRIVKRGTFNKILDHFVGLGGAVSQFKTPRCVGPKNSSLIQILSTNLKSKMMENIEKKFDAEQVIEDFEVMTKDAGRIQEETLGKILQQNGGTEYLKQWGMNGRTDVETFKACVPIVSHSDLDPYIQRIVDGDLSPILTGKPIQAISLSSGTTQGKPKFVPFNDELMNSAMQTFKTSFAFRNREFPIGKGKAMHFFYSSKQFKTKGGLAAATGTTNVFTSPQYKKIMKDWSTPVCSPGEVIFAPDFQQSLYCHLLCGLIFRDEVQVVSSTFAHSIVQAFRTFEQVWEALVVDIREGVLSSRVTVPSIRLAMSKLLKPDPELADTIYSKCSSLSNWYSLIPELFPNTKYIYGVMTGSMEPYLKKLRYYAGELPLVSADYCSSEGCLGVNVNPKFPPEMVTYAMLPNIAYFEFLPLEENLIGMEQANSPIGLTEVELGEEYEIVITSFAGLYRYKLGDVVKIKGFHNGTPELQFVCRRNLLLSINIDKNTEKDLQLAVEAAVKHLVDEKLEVMDFTSHVNVSADPGHYVIFWELSGEATDEILQECCNCLDKSFLDAGYVSSRKVNAIGALELRIVKRGTFHKILDNFVGLGGAVSQFKTPRCVGPTNSSLIQILSSNVVKSYSNDMLIAAKKKYDIQKLKGLLSAEFEMKDLGAARKILGMEIIRDRERRKLFLSQRSYIQKVLARFGMSSSKPIDTPSTSDVGLIYGGDTQCLVTGYSDSDYAGDVDTRRSMTGYVFTLGGSVVSWKATLQPTVTLSTTEAETDVETFKACVPIVSHSDLEPYIQRIVDGDLSTYSYGKAHSSDLLEPKFVPFNDELMDSTMQIFKTSFAFRNREFPIGNGKALQIKTKGGLAVGTATTNVYKNAQFKKTMKAMSTPVCSPDEVIFGPDFQQSLYCHLLSGLIFRDEVQVVWSAFAHSIVQAFRTFEQVWEELVIDIRDGVLSSRVTVPSIRLAMSKLLKPDPELADTIYSKCSSLNNWFGLIPELFPNTKYIYGIMTGSMEPYLKKLRHYAGELPLVSADYGSSEGWIGVNVNPIFPPEMENLIGMEQANSPVGLTEAKLGEEYEIILTNFAGLYRYKLGDVVKIKGFHNVTPEIQFVCRRNLVLSINIDKNTEKDLQLAVKAAGKHLVDEKLEVVDFTSHANISSDPGHYVIFWELSGEATDEILQECCKCLDKSFLDSGYMNNKKMNTIGALELKIVKWGTFRKILDHFVGLGGAVSQFKTPRCVGPKNSSLIQILYSNRESLKCGEQKAYCFFLYYTCNNRNEFAHAIDSHKILSPCISLSTAKSARRTSFVTITEENSFISWNIRGIESNGSLERLLLFKKQFHIPLLCLQESMVTCDKMEKFIRKLGFHQAYNNSNKIGILWSNDIDVEKEETRQSTWSKGALSQVVEFKKASKMNKEKSAEINEWIMSLKRQVVLIEEAVSLKVELFNELQTELGVFSSGYKNLKS</sequence>
<dbReference type="EnsemblPlants" id="Solyc10g009610.2.1">
    <property type="protein sequence ID" value="Solyc10g009610.2.1"/>
    <property type="gene ID" value="Solyc10g009610.2"/>
</dbReference>
<dbReference type="GO" id="GO:0005737">
    <property type="term" value="C:cytoplasm"/>
    <property type="evidence" value="ECO:0000318"/>
    <property type="project" value="GO_Central"/>
</dbReference>
<feature type="domain" description="GH3 C-terminal" evidence="5">
    <location>
        <begin position="447"/>
        <end position="558"/>
    </location>
</feature>